<feature type="non-terminal residue" evidence="2">
    <location>
        <position position="1"/>
    </location>
</feature>
<dbReference type="InterPro" id="IPR001623">
    <property type="entry name" value="DnaJ_domain"/>
</dbReference>
<dbReference type="PANTHER" id="PTHR45496">
    <property type="entry name" value="CHAPERONE DNAJ-DOMAIN SUPERFAMILY PROTEIN"/>
    <property type="match status" value="1"/>
</dbReference>
<evidence type="ECO:0000313" key="2">
    <source>
        <dbReference type="EMBL" id="KAK9994659.1"/>
    </source>
</evidence>
<dbReference type="InterPro" id="IPR053052">
    <property type="entry name" value="Imprinting_Balance_Reg"/>
</dbReference>
<reference evidence="2 3" key="1">
    <citation type="submission" date="2024-01" db="EMBL/GenBank/DDBJ databases">
        <title>A telomere-to-telomere, gap-free genome of sweet tea (Lithocarpus litseifolius).</title>
        <authorList>
            <person name="Zhou J."/>
        </authorList>
    </citation>
    <scope>NUCLEOTIDE SEQUENCE [LARGE SCALE GENOMIC DNA]</scope>
    <source>
        <strain evidence="2">Zhou-2022a</strain>
        <tissue evidence="2">Leaf</tissue>
    </source>
</reference>
<organism evidence="2 3">
    <name type="scientific">Lithocarpus litseifolius</name>
    <dbReference type="NCBI Taxonomy" id="425828"/>
    <lineage>
        <taxon>Eukaryota</taxon>
        <taxon>Viridiplantae</taxon>
        <taxon>Streptophyta</taxon>
        <taxon>Embryophyta</taxon>
        <taxon>Tracheophyta</taxon>
        <taxon>Spermatophyta</taxon>
        <taxon>Magnoliopsida</taxon>
        <taxon>eudicotyledons</taxon>
        <taxon>Gunneridae</taxon>
        <taxon>Pentapetalae</taxon>
        <taxon>rosids</taxon>
        <taxon>fabids</taxon>
        <taxon>Fagales</taxon>
        <taxon>Fagaceae</taxon>
        <taxon>Lithocarpus</taxon>
    </lineage>
</organism>
<dbReference type="EMBL" id="JAZDWU010000008">
    <property type="protein sequence ID" value="KAK9994659.1"/>
    <property type="molecule type" value="Genomic_DNA"/>
</dbReference>
<dbReference type="Gene3D" id="1.10.287.110">
    <property type="entry name" value="DnaJ domain"/>
    <property type="match status" value="1"/>
</dbReference>
<feature type="domain" description="J" evidence="1">
    <location>
        <begin position="65"/>
        <end position="115"/>
    </location>
</feature>
<keyword evidence="3" id="KW-1185">Reference proteome</keyword>
<accession>A0AAW2C8V5</accession>
<dbReference type="PROSITE" id="PS50076">
    <property type="entry name" value="DNAJ_2"/>
    <property type="match status" value="1"/>
</dbReference>
<proteinExistence type="predicted"/>
<feature type="non-terminal residue" evidence="2">
    <location>
        <position position="126"/>
    </location>
</feature>
<evidence type="ECO:0000313" key="3">
    <source>
        <dbReference type="Proteomes" id="UP001459277"/>
    </source>
</evidence>
<sequence length="126" mass="14345">IHGLRSPSKIIGFRSALVGRVCSWVAVGFAILAQETEPLLDGSNQILAVTDVLLAAEKRMNNHHDWYSILQLDRRSDDQELIKKQYRRLVLLLHPDKNKFPLADQAFKLVADAWAVSFLELLFFCV</sequence>
<dbReference type="PANTHER" id="PTHR45496:SF1">
    <property type="entry name" value="CHAPERONE DNAJ-DOMAIN SUPERFAMILY PROTEIN"/>
    <property type="match status" value="1"/>
</dbReference>
<dbReference type="SUPFAM" id="SSF46565">
    <property type="entry name" value="Chaperone J-domain"/>
    <property type="match status" value="1"/>
</dbReference>
<dbReference type="AlphaFoldDB" id="A0AAW2C8V5"/>
<protein>
    <recommendedName>
        <fullName evidence="1">J domain-containing protein</fullName>
    </recommendedName>
</protein>
<dbReference type="SMART" id="SM00271">
    <property type="entry name" value="DnaJ"/>
    <property type="match status" value="1"/>
</dbReference>
<dbReference type="CDD" id="cd06257">
    <property type="entry name" value="DnaJ"/>
    <property type="match status" value="1"/>
</dbReference>
<dbReference type="Pfam" id="PF00226">
    <property type="entry name" value="DnaJ"/>
    <property type="match status" value="1"/>
</dbReference>
<gene>
    <name evidence="2" type="ORF">SO802_024362</name>
</gene>
<dbReference type="InterPro" id="IPR036869">
    <property type="entry name" value="J_dom_sf"/>
</dbReference>
<dbReference type="Proteomes" id="UP001459277">
    <property type="component" value="Unassembled WGS sequence"/>
</dbReference>
<comment type="caution">
    <text evidence="2">The sequence shown here is derived from an EMBL/GenBank/DDBJ whole genome shotgun (WGS) entry which is preliminary data.</text>
</comment>
<evidence type="ECO:0000259" key="1">
    <source>
        <dbReference type="PROSITE" id="PS50076"/>
    </source>
</evidence>
<name>A0AAW2C8V5_9ROSI</name>